<dbReference type="KEGG" id="mjh:JH146_1206"/>
<reference evidence="5 6" key="1">
    <citation type="journal article" date="2015" name="Int. J. Syst. Evol. Microbiol.">
        <title>M ethanocaldococcus bathoardescens sp. nov., a hyperthermophilic methanogen isolated from a volcanically active deep-sea hydrothermal vent.</title>
        <authorList>
            <person name="Stewart L.C."/>
            <person name="Jung J.H."/>
            <person name="Kim Y.T."/>
            <person name="Kwon S.W."/>
            <person name="Park C.S."/>
            <person name="Holden J.F."/>
        </authorList>
    </citation>
    <scope>NUCLEOTIDE SEQUENCE [LARGE SCALE GENOMIC DNA]</scope>
    <source>
        <strain evidence="5 6">JH146</strain>
    </source>
</reference>
<dbReference type="InterPro" id="IPR047099">
    <property type="entry name" value="Nop5_N_sf"/>
</dbReference>
<evidence type="ECO:0000256" key="2">
    <source>
        <dbReference type="SAM" id="MobiDB-lite"/>
    </source>
</evidence>
<dbReference type="Gene3D" id="3.30.420.220">
    <property type="match status" value="1"/>
</dbReference>
<organism evidence="5 6">
    <name type="scientific">Methanocaldococcus bathoardescens</name>
    <dbReference type="NCBI Taxonomy" id="1301915"/>
    <lineage>
        <taxon>Archaea</taxon>
        <taxon>Methanobacteriati</taxon>
        <taxon>Methanobacteriota</taxon>
        <taxon>Methanomada group</taxon>
        <taxon>Methanococci</taxon>
        <taxon>Methanococcales</taxon>
        <taxon>Methanocaldococcaceae</taxon>
        <taxon>Methanocaldococcus</taxon>
    </lineage>
</organism>
<dbReference type="InterPro" id="IPR048895">
    <property type="entry name" value="MJ0694-like_N"/>
</dbReference>
<gene>
    <name evidence="5" type="ORF">JH146_1206</name>
</gene>
<feature type="domain" description="Nop" evidence="4">
    <location>
        <begin position="259"/>
        <end position="373"/>
    </location>
</feature>
<dbReference type="Pfam" id="PF01798">
    <property type="entry name" value="Nop"/>
    <property type="match status" value="1"/>
</dbReference>
<dbReference type="PROSITE" id="PS51358">
    <property type="entry name" value="NOP"/>
    <property type="match status" value="1"/>
</dbReference>
<dbReference type="PANTHER" id="PTHR10894:SF0">
    <property type="entry name" value="NUCLEOLAR PROTEIN 56"/>
    <property type="match status" value="1"/>
</dbReference>
<keyword evidence="6" id="KW-1185">Reference proteome</keyword>
<name>A0A076LHW2_9EURY</name>
<keyword evidence="3" id="KW-0812">Transmembrane</keyword>
<evidence type="ECO:0000256" key="1">
    <source>
        <dbReference type="ARBA" id="ARBA00009211"/>
    </source>
</evidence>
<dbReference type="SUPFAM" id="SSF89124">
    <property type="entry name" value="Nop domain"/>
    <property type="match status" value="1"/>
</dbReference>
<evidence type="ECO:0000313" key="5">
    <source>
        <dbReference type="EMBL" id="AIJ06048.1"/>
    </source>
</evidence>
<feature type="region of interest" description="Disordered" evidence="2">
    <location>
        <begin position="371"/>
        <end position="427"/>
    </location>
</feature>
<dbReference type="InterPro" id="IPR012976">
    <property type="entry name" value="NOSIC"/>
</dbReference>
<dbReference type="AlphaFoldDB" id="A0A076LHW2"/>
<dbReference type="InterPro" id="IPR042239">
    <property type="entry name" value="Nop_C"/>
</dbReference>
<dbReference type="GO" id="GO:0030515">
    <property type="term" value="F:snoRNA binding"/>
    <property type="evidence" value="ECO:0007669"/>
    <property type="project" value="InterPro"/>
</dbReference>
<sequence length="427" mass="49238">MLFLYIKSYGGIILIYVAFTPYGAFGVKDDRIVNSLDDIEYKKLFNEEEIPDIMFKLKTQPNKIADELKEEWGDEVKLETLSVEPFNIGEFLRNNLFEVGKELGYFNNYDEFRKKMHFWSTELTKKVIKSYAQQKDKIIIQVAEAISDLDKTLNLLSERLREWYSLYFPELDHLVNKHEVYANLVTNLKKRENFTKSQLKKILPSKLAGKIAEAAKNSMGGELEDYDLNAIVKFAEEISHLYEKRKELYNYLEKLMNEEAPNITKLAGVSLGARLIGLAGGLEKLSKMPASTIQVLGAEKALFAHLRTGAEPPKHGIIYNHPLIQGSPHWQRGKIARALACKLAIAARADYAGDYIADELLEKLNKRVEEIKRKYPKPRKKKKKEKPKAKKKEKKGKKEKPKKKKDKKKDKKGKMERKVIGKTKSRK</sequence>
<dbReference type="Gene3D" id="1.10.246.90">
    <property type="entry name" value="Nop domain"/>
    <property type="match status" value="1"/>
</dbReference>
<dbReference type="InterPro" id="IPR036070">
    <property type="entry name" value="Nop_dom_sf"/>
</dbReference>
<dbReference type="InterPro" id="IPR045056">
    <property type="entry name" value="Nop56/Nop58"/>
</dbReference>
<feature type="compositionally biased region" description="Basic residues" evidence="2">
    <location>
        <begin position="374"/>
        <end position="427"/>
    </location>
</feature>
<feature type="transmembrane region" description="Helical" evidence="3">
    <location>
        <begin position="6"/>
        <end position="25"/>
    </location>
</feature>
<dbReference type="NCBIfam" id="NF011121">
    <property type="entry name" value="PRK14552.1"/>
    <property type="match status" value="1"/>
</dbReference>
<accession>A0A076LHW2</accession>
<dbReference type="EMBL" id="CP009149">
    <property type="protein sequence ID" value="AIJ06048.1"/>
    <property type="molecule type" value="Genomic_DNA"/>
</dbReference>
<dbReference type="Proteomes" id="UP000028781">
    <property type="component" value="Chromosome"/>
</dbReference>
<dbReference type="FunFam" id="1.10.246.90:FF:000007">
    <property type="entry name" value="Pre mRNA splicing protein"/>
    <property type="match status" value="1"/>
</dbReference>
<keyword evidence="5" id="KW-0687">Ribonucleoprotein</keyword>
<proteinExistence type="inferred from homology"/>
<evidence type="ECO:0000313" key="6">
    <source>
        <dbReference type="Proteomes" id="UP000028781"/>
    </source>
</evidence>
<dbReference type="Gene3D" id="1.10.287.4070">
    <property type="match status" value="1"/>
</dbReference>
<dbReference type="InterPro" id="IPR002687">
    <property type="entry name" value="Nop_dom"/>
</dbReference>
<evidence type="ECO:0000259" key="4">
    <source>
        <dbReference type="PROSITE" id="PS51358"/>
    </source>
</evidence>
<comment type="similarity">
    <text evidence="1">Belongs to the NOP5/NOP56 family.</text>
</comment>
<dbReference type="Pfam" id="PF21667">
    <property type="entry name" value="Nop5_N"/>
    <property type="match status" value="1"/>
</dbReference>
<dbReference type="GO" id="GO:0031428">
    <property type="term" value="C:box C/D methylation guide snoRNP complex"/>
    <property type="evidence" value="ECO:0007669"/>
    <property type="project" value="InterPro"/>
</dbReference>
<evidence type="ECO:0000256" key="3">
    <source>
        <dbReference type="SAM" id="Phobius"/>
    </source>
</evidence>
<protein>
    <submittedName>
        <fullName evidence="5">Pre-mRNA processing ribonucleoprotein, binding domain protein</fullName>
    </submittedName>
</protein>
<dbReference type="STRING" id="1301915.JH146_1206"/>
<dbReference type="SMART" id="SM00931">
    <property type="entry name" value="NOSIC"/>
    <property type="match status" value="1"/>
</dbReference>
<keyword evidence="3" id="KW-0472">Membrane</keyword>
<keyword evidence="3" id="KW-1133">Transmembrane helix</keyword>
<dbReference type="HOGENOM" id="CLU_015495_1_0_2"/>
<dbReference type="PANTHER" id="PTHR10894">
    <property type="entry name" value="NUCLEOLAR PROTEIN 5 NUCLEOLAR PROTEIN NOP5 NOP58"/>
    <property type="match status" value="1"/>
</dbReference>